<dbReference type="PANTHER" id="PTHR43798">
    <property type="entry name" value="MONOACYLGLYCEROL LIPASE"/>
    <property type="match status" value="1"/>
</dbReference>
<dbReference type="PANTHER" id="PTHR43798:SF31">
    <property type="entry name" value="AB HYDROLASE SUPERFAMILY PROTEIN YCLE"/>
    <property type="match status" value="1"/>
</dbReference>
<name>A0A927MR75_9ACTN</name>
<proteinExistence type="predicted"/>
<dbReference type="Proteomes" id="UP000638648">
    <property type="component" value="Unassembled WGS sequence"/>
</dbReference>
<evidence type="ECO:0000259" key="2">
    <source>
        <dbReference type="Pfam" id="PF12697"/>
    </source>
</evidence>
<sequence length="295" mass="32015">MTATSERTRIAEFTSEAARDEFLQAYDAALDLWPLPRREIDVETGFGMTRVHRGGADHGDPIVLLHGSAGNASNWYLQVGTLGSDHPVYAVDTIDDPGGSVQRAAINGPADYAAWLAQVLDGLGLDRVHLVGHSYGGYLALNQAIRAPETLATITLIDPGGLEKVPARFYLHALAGLPALAAPRRMRPWLARRMANPALVAPPGMQRTLMLAARTFRLTRSAAPRLGDDELASIATLAYFLLAERSSLLRPRRARARVHALLPSARVEVMPVVGHGLTLEEPEQVNERILGFVDD</sequence>
<accession>A0A927MR75</accession>
<dbReference type="RefSeq" id="WP_202896259.1">
    <property type="nucleotide sequence ID" value="NZ_BAABJL010000199.1"/>
</dbReference>
<comment type="caution">
    <text evidence="3">The sequence shown here is derived from an EMBL/GenBank/DDBJ whole genome shotgun (WGS) entry which is preliminary data.</text>
</comment>
<dbReference type="InterPro" id="IPR029058">
    <property type="entry name" value="AB_hydrolase_fold"/>
</dbReference>
<reference evidence="3" key="1">
    <citation type="submission" date="2020-10" db="EMBL/GenBank/DDBJ databases">
        <title>Sequencing the genomes of 1000 actinobacteria strains.</title>
        <authorList>
            <person name="Klenk H.-P."/>
        </authorList>
    </citation>
    <scope>NUCLEOTIDE SEQUENCE</scope>
    <source>
        <strain evidence="3">DSM 45354</strain>
    </source>
</reference>
<evidence type="ECO:0000256" key="1">
    <source>
        <dbReference type="ARBA" id="ARBA00022801"/>
    </source>
</evidence>
<dbReference type="AlphaFoldDB" id="A0A927MR75"/>
<feature type="domain" description="AB hydrolase-1" evidence="2">
    <location>
        <begin position="62"/>
        <end position="287"/>
    </location>
</feature>
<dbReference type="GO" id="GO:0016020">
    <property type="term" value="C:membrane"/>
    <property type="evidence" value="ECO:0007669"/>
    <property type="project" value="TreeGrafter"/>
</dbReference>
<evidence type="ECO:0000313" key="3">
    <source>
        <dbReference type="EMBL" id="MBE1605391.1"/>
    </source>
</evidence>
<keyword evidence="1" id="KW-0378">Hydrolase</keyword>
<gene>
    <name evidence="3" type="ORF">HEB94_002239</name>
</gene>
<organism evidence="3 4">
    <name type="scientific">Actinopolymorpha pittospori</name>
    <dbReference type="NCBI Taxonomy" id="648752"/>
    <lineage>
        <taxon>Bacteria</taxon>
        <taxon>Bacillati</taxon>
        <taxon>Actinomycetota</taxon>
        <taxon>Actinomycetes</taxon>
        <taxon>Propionibacteriales</taxon>
        <taxon>Actinopolymorphaceae</taxon>
        <taxon>Actinopolymorpha</taxon>
    </lineage>
</organism>
<dbReference type="EMBL" id="JADBEM010000001">
    <property type="protein sequence ID" value="MBE1605391.1"/>
    <property type="molecule type" value="Genomic_DNA"/>
</dbReference>
<dbReference type="InterPro" id="IPR050266">
    <property type="entry name" value="AB_hydrolase_sf"/>
</dbReference>
<dbReference type="SUPFAM" id="SSF53474">
    <property type="entry name" value="alpha/beta-Hydrolases"/>
    <property type="match status" value="1"/>
</dbReference>
<protein>
    <submittedName>
        <fullName evidence="3">Pimeloyl-ACP methyl ester carboxylesterase</fullName>
    </submittedName>
</protein>
<dbReference type="GO" id="GO:0016787">
    <property type="term" value="F:hydrolase activity"/>
    <property type="evidence" value="ECO:0007669"/>
    <property type="project" value="UniProtKB-KW"/>
</dbReference>
<dbReference type="Gene3D" id="3.40.50.1820">
    <property type="entry name" value="alpha/beta hydrolase"/>
    <property type="match status" value="1"/>
</dbReference>
<dbReference type="InterPro" id="IPR000073">
    <property type="entry name" value="AB_hydrolase_1"/>
</dbReference>
<dbReference type="Pfam" id="PF12697">
    <property type="entry name" value="Abhydrolase_6"/>
    <property type="match status" value="1"/>
</dbReference>
<keyword evidence="4" id="KW-1185">Reference proteome</keyword>
<evidence type="ECO:0000313" key="4">
    <source>
        <dbReference type="Proteomes" id="UP000638648"/>
    </source>
</evidence>